<evidence type="ECO:0000256" key="6">
    <source>
        <dbReference type="SAM" id="Phobius"/>
    </source>
</evidence>
<dbReference type="InterPro" id="IPR005598">
    <property type="entry name" value="ATP_synth_I"/>
</dbReference>
<feature type="transmembrane region" description="Helical" evidence="6">
    <location>
        <begin position="73"/>
        <end position="96"/>
    </location>
</feature>
<gene>
    <name evidence="7" type="ORF">ABIE13_005219</name>
</gene>
<reference evidence="7 8" key="1">
    <citation type="submission" date="2024-06" db="EMBL/GenBank/DDBJ databases">
        <title>Sorghum-associated microbial communities from plants grown in Nebraska, USA.</title>
        <authorList>
            <person name="Schachtman D."/>
        </authorList>
    </citation>
    <scope>NUCLEOTIDE SEQUENCE [LARGE SCALE GENOMIC DNA]</scope>
    <source>
        <strain evidence="7 8">2709</strain>
    </source>
</reference>
<feature type="transmembrane region" description="Helical" evidence="6">
    <location>
        <begin position="108"/>
        <end position="131"/>
    </location>
</feature>
<feature type="transmembrane region" description="Helical" evidence="6">
    <location>
        <begin position="137"/>
        <end position="160"/>
    </location>
</feature>
<feature type="transmembrane region" description="Helical" evidence="6">
    <location>
        <begin position="46"/>
        <end position="67"/>
    </location>
</feature>
<evidence type="ECO:0000256" key="3">
    <source>
        <dbReference type="ARBA" id="ARBA00022692"/>
    </source>
</evidence>
<evidence type="ECO:0000256" key="2">
    <source>
        <dbReference type="ARBA" id="ARBA00022475"/>
    </source>
</evidence>
<evidence type="ECO:0000313" key="8">
    <source>
        <dbReference type="Proteomes" id="UP001549320"/>
    </source>
</evidence>
<proteinExistence type="predicted"/>
<dbReference type="Pfam" id="PF03899">
    <property type="entry name" value="ATP-synt_I"/>
    <property type="match status" value="1"/>
</dbReference>
<comment type="subcellular location">
    <subcellularLocation>
        <location evidence="1">Cell membrane</location>
        <topology evidence="1">Multi-pass membrane protein</topology>
    </subcellularLocation>
</comment>
<evidence type="ECO:0000313" key="7">
    <source>
        <dbReference type="EMBL" id="MET4580081.1"/>
    </source>
</evidence>
<keyword evidence="4 6" id="KW-1133">Transmembrane helix</keyword>
<dbReference type="RefSeq" id="WP_354448728.1">
    <property type="nucleotide sequence ID" value="NZ_JBEPSH010000013.1"/>
</dbReference>
<evidence type="ECO:0000256" key="4">
    <source>
        <dbReference type="ARBA" id="ARBA00022989"/>
    </source>
</evidence>
<keyword evidence="3 6" id="KW-0812">Transmembrane</keyword>
<keyword evidence="8" id="KW-1185">Reference proteome</keyword>
<name>A0ABV2QGC1_9BURK</name>
<dbReference type="EMBL" id="JBEPSH010000013">
    <property type="protein sequence ID" value="MET4580081.1"/>
    <property type="molecule type" value="Genomic_DNA"/>
</dbReference>
<sequence length="171" mass="18622">MVTIAPVKARPLPAENADGVTPEDFKPLSAEEARQWRAEHPPLSPWPVVWVQAGMGLMVVVVAWFVSRGAVSVVWSAGYGVLAAWLPAVLFARMVARRMRIESNAASALTALMVWEGIKIVLTLALLLAAPKILAQVQWLALLAGFVVTIKAAWAAMWLMSVKRRSTVPMN</sequence>
<evidence type="ECO:0000256" key="5">
    <source>
        <dbReference type="ARBA" id="ARBA00023136"/>
    </source>
</evidence>
<protein>
    <submittedName>
        <fullName evidence="7">ATP synthase protein I</fullName>
    </submittedName>
</protein>
<keyword evidence="2" id="KW-1003">Cell membrane</keyword>
<keyword evidence="5 6" id="KW-0472">Membrane</keyword>
<accession>A0ABV2QGC1</accession>
<evidence type="ECO:0000256" key="1">
    <source>
        <dbReference type="ARBA" id="ARBA00004651"/>
    </source>
</evidence>
<comment type="caution">
    <text evidence="7">The sequence shown here is derived from an EMBL/GenBank/DDBJ whole genome shotgun (WGS) entry which is preliminary data.</text>
</comment>
<dbReference type="Proteomes" id="UP001549320">
    <property type="component" value="Unassembled WGS sequence"/>
</dbReference>
<organism evidence="7 8">
    <name type="scientific">Ottowia thiooxydans</name>
    <dbReference type="NCBI Taxonomy" id="219182"/>
    <lineage>
        <taxon>Bacteria</taxon>
        <taxon>Pseudomonadati</taxon>
        <taxon>Pseudomonadota</taxon>
        <taxon>Betaproteobacteria</taxon>
        <taxon>Burkholderiales</taxon>
        <taxon>Comamonadaceae</taxon>
        <taxon>Ottowia</taxon>
    </lineage>
</organism>